<reference evidence="1 2" key="1">
    <citation type="submission" date="2021-12" db="EMBL/GenBank/DDBJ databases">
        <title>High titer production of polyol ester of fatty acids by Rhodotorula paludigena BS15 towards product separation-free biomass refinery.</title>
        <authorList>
            <person name="Mano J."/>
            <person name="Ono H."/>
            <person name="Tanaka T."/>
            <person name="Naito K."/>
            <person name="Sushida H."/>
            <person name="Ike M."/>
            <person name="Tokuyasu K."/>
            <person name="Kitaoka M."/>
        </authorList>
    </citation>
    <scope>NUCLEOTIDE SEQUENCE [LARGE SCALE GENOMIC DNA]</scope>
    <source>
        <strain evidence="1 2">BS15</strain>
    </source>
</reference>
<keyword evidence="2" id="KW-1185">Reference proteome</keyword>
<dbReference type="EMBL" id="BQKY01000005">
    <property type="protein sequence ID" value="GJN89788.1"/>
    <property type="molecule type" value="Genomic_DNA"/>
</dbReference>
<gene>
    <name evidence="1" type="ORF">Rhopal_002777-T1</name>
</gene>
<evidence type="ECO:0000313" key="1">
    <source>
        <dbReference type="EMBL" id="GJN89788.1"/>
    </source>
</evidence>
<sequence length="276" mass="30551">MNDYLDRLMRATGQEYDARDREGPRAAPIRLPAPLIAQETVLDDLATLELLYSTEESLVIALSKALSSRVAIMLTNTLNKRVVLQALGDRVGVAVLAASGVDHALPRITIVVKPKWVLSAEDFANIVAVIGKGQVAFVWPTQSCAKRSMGREKKEVKLSMKPWGAYRGETKLGDSDEWREEYNLIIFQIHCQLILAKAAASKTESPDILDPLQVDRMCALLTNGEQWLVYSEQDGAGCVAPYVLGRDATSTSPTSSEREPKRLKMEQVVRFLEDAH</sequence>
<name>A0AAV5GI18_9BASI</name>
<accession>A0AAV5GI18</accession>
<dbReference type="Proteomes" id="UP001342314">
    <property type="component" value="Unassembled WGS sequence"/>
</dbReference>
<protein>
    <submittedName>
        <fullName evidence="1">Uncharacterized protein</fullName>
    </submittedName>
</protein>
<proteinExistence type="predicted"/>
<evidence type="ECO:0000313" key="2">
    <source>
        <dbReference type="Proteomes" id="UP001342314"/>
    </source>
</evidence>
<dbReference type="AlphaFoldDB" id="A0AAV5GI18"/>
<organism evidence="1 2">
    <name type="scientific">Rhodotorula paludigena</name>
    <dbReference type="NCBI Taxonomy" id="86838"/>
    <lineage>
        <taxon>Eukaryota</taxon>
        <taxon>Fungi</taxon>
        <taxon>Dikarya</taxon>
        <taxon>Basidiomycota</taxon>
        <taxon>Pucciniomycotina</taxon>
        <taxon>Microbotryomycetes</taxon>
        <taxon>Sporidiobolales</taxon>
        <taxon>Sporidiobolaceae</taxon>
        <taxon>Rhodotorula</taxon>
    </lineage>
</organism>
<comment type="caution">
    <text evidence="1">The sequence shown here is derived from an EMBL/GenBank/DDBJ whole genome shotgun (WGS) entry which is preliminary data.</text>
</comment>